<dbReference type="GO" id="GO:0003848">
    <property type="term" value="F:2-amino-4-hydroxy-6-hydroxymethyldihydropteridine diphosphokinase activity"/>
    <property type="evidence" value="ECO:0007669"/>
    <property type="project" value="UniProtKB-EC"/>
</dbReference>
<dbReference type="GO" id="GO:0046654">
    <property type="term" value="P:tetrahydrofolate biosynthetic process"/>
    <property type="evidence" value="ECO:0007669"/>
    <property type="project" value="UniProtKB-UniPathway"/>
</dbReference>
<dbReference type="GO" id="GO:0046656">
    <property type="term" value="P:folic acid biosynthetic process"/>
    <property type="evidence" value="ECO:0007669"/>
    <property type="project" value="UniProtKB-KW"/>
</dbReference>
<dbReference type="OrthoDB" id="9790168at2"/>
<accession>A0A1M4UDX9</accession>
<evidence type="ECO:0000256" key="5">
    <source>
        <dbReference type="ARBA" id="ARBA00022777"/>
    </source>
</evidence>
<dbReference type="InterPro" id="IPR000550">
    <property type="entry name" value="Hppk"/>
</dbReference>
<sequence length="168" mass="18679">MTQVVVGIGSHVECERHVRACLDALAAEFGELRISRVFESEPVGAPGNKNVYNLVVAFDSRASVGELKAWCKRTERANGRIDRGPVTLDIDLLGVGDRRGTFEGVSLPHDDILRFAFVLRPLAELLPDARHPITGQRYAELWAGFDPGQQRLWPVDFTWRGQVISKAD</sequence>
<proteinExistence type="predicted"/>
<evidence type="ECO:0000256" key="1">
    <source>
        <dbReference type="ARBA" id="ARBA00005051"/>
    </source>
</evidence>
<dbReference type="AlphaFoldDB" id="A0A1M4UDX9"/>
<keyword evidence="6" id="KW-0067">ATP-binding</keyword>
<evidence type="ECO:0000256" key="3">
    <source>
        <dbReference type="ARBA" id="ARBA00022679"/>
    </source>
</evidence>
<gene>
    <name evidence="9" type="ORF">SAMN02745148_00598</name>
</gene>
<evidence type="ECO:0000256" key="6">
    <source>
        <dbReference type="ARBA" id="ARBA00022840"/>
    </source>
</evidence>
<dbReference type="UniPathway" id="UPA00077">
    <property type="reaction ID" value="UER00155"/>
</dbReference>
<keyword evidence="7" id="KW-0289">Folate biosynthesis</keyword>
<dbReference type="RefSeq" id="WP_072819627.1">
    <property type="nucleotide sequence ID" value="NZ_FQUJ01000003.1"/>
</dbReference>
<dbReference type="Pfam" id="PF01288">
    <property type="entry name" value="HPPK"/>
    <property type="match status" value="1"/>
</dbReference>
<dbReference type="EMBL" id="FQUJ01000003">
    <property type="protein sequence ID" value="SHE54955.1"/>
    <property type="molecule type" value="Genomic_DNA"/>
</dbReference>
<evidence type="ECO:0000313" key="9">
    <source>
        <dbReference type="EMBL" id="SHE54955.1"/>
    </source>
</evidence>
<dbReference type="GO" id="GO:0016301">
    <property type="term" value="F:kinase activity"/>
    <property type="evidence" value="ECO:0007669"/>
    <property type="project" value="UniProtKB-KW"/>
</dbReference>
<dbReference type="Gene3D" id="3.30.70.560">
    <property type="entry name" value="7,8-Dihydro-6-hydroxymethylpterin-pyrophosphokinase HPPK"/>
    <property type="match status" value="1"/>
</dbReference>
<evidence type="ECO:0000259" key="8">
    <source>
        <dbReference type="Pfam" id="PF01288"/>
    </source>
</evidence>
<dbReference type="CDD" id="cd00483">
    <property type="entry name" value="HPPK"/>
    <property type="match status" value="1"/>
</dbReference>
<name>A0A1M4UDX9_9GAMM</name>
<keyword evidence="10" id="KW-1185">Reference proteome</keyword>
<dbReference type="PANTHER" id="PTHR43071">
    <property type="entry name" value="2-AMINO-4-HYDROXY-6-HYDROXYMETHYLDIHYDROPTERIDINE PYROPHOSPHOKINASE"/>
    <property type="match status" value="1"/>
</dbReference>
<evidence type="ECO:0000313" key="10">
    <source>
        <dbReference type="Proteomes" id="UP000184346"/>
    </source>
</evidence>
<dbReference type="PANTHER" id="PTHR43071:SF2">
    <property type="entry name" value="2-AMINO-4-HYDROXY-6-HYDROXYMETHYLDIHYDROPTERIDINE PYROPHOSPHOKINASE"/>
    <property type="match status" value="1"/>
</dbReference>
<organism evidence="9 10">
    <name type="scientific">Modicisalibacter ilicicola DSM 19980</name>
    <dbReference type="NCBI Taxonomy" id="1121942"/>
    <lineage>
        <taxon>Bacteria</taxon>
        <taxon>Pseudomonadati</taxon>
        <taxon>Pseudomonadota</taxon>
        <taxon>Gammaproteobacteria</taxon>
        <taxon>Oceanospirillales</taxon>
        <taxon>Halomonadaceae</taxon>
        <taxon>Modicisalibacter</taxon>
    </lineage>
</organism>
<evidence type="ECO:0000256" key="4">
    <source>
        <dbReference type="ARBA" id="ARBA00022741"/>
    </source>
</evidence>
<reference evidence="9 10" key="1">
    <citation type="submission" date="2016-11" db="EMBL/GenBank/DDBJ databases">
        <authorList>
            <person name="Jaros S."/>
            <person name="Januszkiewicz K."/>
            <person name="Wedrychowicz H."/>
        </authorList>
    </citation>
    <scope>NUCLEOTIDE SEQUENCE [LARGE SCALE GENOMIC DNA]</scope>
    <source>
        <strain evidence="9 10">DSM 19980</strain>
    </source>
</reference>
<evidence type="ECO:0000256" key="7">
    <source>
        <dbReference type="ARBA" id="ARBA00022909"/>
    </source>
</evidence>
<feature type="domain" description="7,8-dihydro-6-hydroxymethylpterin-pyrophosphokinase" evidence="8">
    <location>
        <begin position="5"/>
        <end position="127"/>
    </location>
</feature>
<protein>
    <recommendedName>
        <fullName evidence="2">2-amino-4-hydroxy-6-hydroxymethyldihydropteridine diphosphokinase</fullName>
        <ecNumber evidence="2">2.7.6.3</ecNumber>
    </recommendedName>
</protein>
<dbReference type="GO" id="GO:0005524">
    <property type="term" value="F:ATP binding"/>
    <property type="evidence" value="ECO:0007669"/>
    <property type="project" value="UniProtKB-KW"/>
</dbReference>
<dbReference type="Proteomes" id="UP000184346">
    <property type="component" value="Unassembled WGS sequence"/>
</dbReference>
<evidence type="ECO:0000256" key="2">
    <source>
        <dbReference type="ARBA" id="ARBA00013253"/>
    </source>
</evidence>
<keyword evidence="3" id="KW-0808">Transferase</keyword>
<dbReference type="EC" id="2.7.6.3" evidence="2"/>
<comment type="pathway">
    <text evidence="1">Cofactor biosynthesis; tetrahydrofolate biosynthesis; 2-amino-4-hydroxy-6-hydroxymethyl-7,8-dihydropteridine diphosphate from 7,8-dihydroneopterin triphosphate: step 4/4.</text>
</comment>
<dbReference type="InterPro" id="IPR035907">
    <property type="entry name" value="Hppk_sf"/>
</dbReference>
<dbReference type="NCBIfam" id="TIGR01498">
    <property type="entry name" value="folK"/>
    <property type="match status" value="1"/>
</dbReference>
<keyword evidence="5 9" id="KW-0418">Kinase</keyword>
<dbReference type="SUPFAM" id="SSF55083">
    <property type="entry name" value="6-hydroxymethyl-7,8-dihydropterin pyrophosphokinase, HPPK"/>
    <property type="match status" value="1"/>
</dbReference>
<dbReference type="STRING" id="1121942.SAMN02745148_00598"/>
<keyword evidence="4" id="KW-0547">Nucleotide-binding</keyword>